<evidence type="ECO:0000313" key="2">
    <source>
        <dbReference type="EMBL" id="VFQ78499.1"/>
    </source>
</evidence>
<dbReference type="AlphaFoldDB" id="A0A484LQ67"/>
<keyword evidence="3" id="KW-1185">Reference proteome</keyword>
<proteinExistence type="predicted"/>
<evidence type="ECO:0000313" key="3">
    <source>
        <dbReference type="Proteomes" id="UP000595140"/>
    </source>
</evidence>
<dbReference type="OrthoDB" id="912585at2759"/>
<reference evidence="2 3" key="1">
    <citation type="submission" date="2018-04" db="EMBL/GenBank/DDBJ databases">
        <authorList>
            <person name="Vogel A."/>
        </authorList>
    </citation>
    <scope>NUCLEOTIDE SEQUENCE [LARGE SCALE GENOMIC DNA]</scope>
</reference>
<gene>
    <name evidence="2" type="ORF">CCAM_LOCUS20275</name>
</gene>
<feature type="region of interest" description="Disordered" evidence="1">
    <location>
        <begin position="91"/>
        <end position="112"/>
    </location>
</feature>
<evidence type="ECO:0000256" key="1">
    <source>
        <dbReference type="SAM" id="MobiDB-lite"/>
    </source>
</evidence>
<accession>A0A484LQ67</accession>
<dbReference type="Proteomes" id="UP000595140">
    <property type="component" value="Unassembled WGS sequence"/>
</dbReference>
<sequence>MLSRMDYAWHDYQEIPFPEVSEAEVGTFNHANLRSVRMGSYCGSSSEDTFLLKLLEMAPSLEMVIIDTKLTDFVHQLRHLKKMKLATTRDEAKERASNLKSNFPPHTQLLTI</sequence>
<protein>
    <submittedName>
        <fullName evidence="2">Uncharacterized protein</fullName>
    </submittedName>
</protein>
<dbReference type="EMBL" id="OOIL02001800">
    <property type="protein sequence ID" value="VFQ78499.1"/>
    <property type="molecule type" value="Genomic_DNA"/>
</dbReference>
<name>A0A484LQ67_9ASTE</name>
<organism evidence="2 3">
    <name type="scientific">Cuscuta campestris</name>
    <dbReference type="NCBI Taxonomy" id="132261"/>
    <lineage>
        <taxon>Eukaryota</taxon>
        <taxon>Viridiplantae</taxon>
        <taxon>Streptophyta</taxon>
        <taxon>Embryophyta</taxon>
        <taxon>Tracheophyta</taxon>
        <taxon>Spermatophyta</taxon>
        <taxon>Magnoliopsida</taxon>
        <taxon>eudicotyledons</taxon>
        <taxon>Gunneridae</taxon>
        <taxon>Pentapetalae</taxon>
        <taxon>asterids</taxon>
        <taxon>lamiids</taxon>
        <taxon>Solanales</taxon>
        <taxon>Convolvulaceae</taxon>
        <taxon>Cuscuteae</taxon>
        <taxon>Cuscuta</taxon>
        <taxon>Cuscuta subgen. Grammica</taxon>
        <taxon>Cuscuta sect. Cleistogrammica</taxon>
    </lineage>
</organism>
<feature type="compositionally biased region" description="Polar residues" evidence="1">
    <location>
        <begin position="98"/>
        <end position="112"/>
    </location>
</feature>